<reference evidence="2" key="1">
    <citation type="submission" date="2016-05" db="EMBL/GenBank/DDBJ databases">
        <title>Comparative genomics of biotechnologically important yeasts.</title>
        <authorList>
            <consortium name="DOE Joint Genome Institute"/>
            <person name="Riley R."/>
            <person name="Haridas S."/>
            <person name="Wolfe K.H."/>
            <person name="Lopes M.R."/>
            <person name="Hittinger C.T."/>
            <person name="Goker M."/>
            <person name="Salamov A."/>
            <person name="Wisecaver J."/>
            <person name="Long T.M."/>
            <person name="Aerts A.L."/>
            <person name="Barry K."/>
            <person name="Choi C."/>
            <person name="Clum A."/>
            <person name="Coughlan A.Y."/>
            <person name="Deshpande S."/>
            <person name="Douglass A.P."/>
            <person name="Hanson S.J."/>
            <person name="Klenk H.-P."/>
            <person name="Labutti K."/>
            <person name="Lapidus A."/>
            <person name="Lindquist E."/>
            <person name="Lipzen A."/>
            <person name="Meier-Kolthoff J.P."/>
            <person name="Ohm R.A."/>
            <person name="Otillar R.P."/>
            <person name="Pangilinan J."/>
            <person name="Peng Y."/>
            <person name="Rokas A."/>
            <person name="Rosa C.A."/>
            <person name="Scheuner C."/>
            <person name="Sibirny A.A."/>
            <person name="Slot J.C."/>
            <person name="Stielow J.B."/>
            <person name="Sun H."/>
            <person name="Kurtzman C.P."/>
            <person name="Blackwell M."/>
            <person name="Grigoriev I.V."/>
            <person name="Jeffries T.W."/>
        </authorList>
    </citation>
    <scope>NUCLEOTIDE SEQUENCE [LARGE SCALE GENOMIC DNA]</scope>
    <source>
        <strain evidence="2">DSM 1968</strain>
    </source>
</reference>
<accession>A0A1D2VIK7</accession>
<dbReference type="Proteomes" id="UP000095038">
    <property type="component" value="Unassembled WGS sequence"/>
</dbReference>
<dbReference type="InParanoid" id="A0A1D2VIK7"/>
<dbReference type="EMBL" id="KV454479">
    <property type="protein sequence ID" value="ODV61360.1"/>
    <property type="molecule type" value="Genomic_DNA"/>
</dbReference>
<protein>
    <submittedName>
        <fullName evidence="1">Uncharacterized protein</fullName>
    </submittedName>
</protein>
<evidence type="ECO:0000313" key="1">
    <source>
        <dbReference type="EMBL" id="ODV61360.1"/>
    </source>
</evidence>
<organism evidence="1 2">
    <name type="scientific">Ascoidea rubescens DSM 1968</name>
    <dbReference type="NCBI Taxonomy" id="1344418"/>
    <lineage>
        <taxon>Eukaryota</taxon>
        <taxon>Fungi</taxon>
        <taxon>Dikarya</taxon>
        <taxon>Ascomycota</taxon>
        <taxon>Saccharomycotina</taxon>
        <taxon>Saccharomycetes</taxon>
        <taxon>Ascoideaceae</taxon>
        <taxon>Ascoidea</taxon>
    </lineage>
</organism>
<dbReference type="AlphaFoldDB" id="A0A1D2VIK7"/>
<dbReference type="RefSeq" id="XP_020047667.1">
    <property type="nucleotide sequence ID" value="XM_020193042.1"/>
</dbReference>
<name>A0A1D2VIK7_9ASCO</name>
<dbReference type="GeneID" id="30966678"/>
<evidence type="ECO:0000313" key="2">
    <source>
        <dbReference type="Proteomes" id="UP000095038"/>
    </source>
</evidence>
<keyword evidence="2" id="KW-1185">Reference proteome</keyword>
<proteinExistence type="predicted"/>
<sequence>MGFARIAYAEHPWQCCCCNCLQLPIRMKCGVCNHHFCSDCRETTFDFDVAKYFAQVKNTTR</sequence>
<gene>
    <name evidence="1" type="ORF">ASCRUDRAFT_75383</name>
</gene>